<evidence type="ECO:0000313" key="3">
    <source>
        <dbReference type="Proteomes" id="UP000006671"/>
    </source>
</evidence>
<dbReference type="CDD" id="cd02674">
    <property type="entry name" value="Peptidase_C19R"/>
    <property type="match status" value="1"/>
</dbReference>
<keyword evidence="3" id="KW-1185">Reference proteome</keyword>
<dbReference type="KEGG" id="ngr:NAEGRDRAFT_2439"/>
<dbReference type="AlphaFoldDB" id="D2VGA6"/>
<evidence type="ECO:0000259" key="1">
    <source>
        <dbReference type="PROSITE" id="PS50235"/>
    </source>
</evidence>
<dbReference type="SUPFAM" id="SSF54001">
    <property type="entry name" value="Cysteine proteinases"/>
    <property type="match status" value="1"/>
</dbReference>
<protein>
    <submittedName>
        <fullName evidence="2">Predicted protein</fullName>
    </submittedName>
</protein>
<dbReference type="OMA" id="QQANKAW"/>
<dbReference type="PROSITE" id="PS50235">
    <property type="entry name" value="USP_3"/>
    <property type="match status" value="1"/>
</dbReference>
<dbReference type="GO" id="GO:0016579">
    <property type="term" value="P:protein deubiquitination"/>
    <property type="evidence" value="ECO:0007669"/>
    <property type="project" value="InterPro"/>
</dbReference>
<dbReference type="EMBL" id="GG738869">
    <property type="protein sequence ID" value="EFC44316.1"/>
    <property type="molecule type" value="Genomic_DNA"/>
</dbReference>
<dbReference type="PROSITE" id="PS00972">
    <property type="entry name" value="USP_1"/>
    <property type="match status" value="1"/>
</dbReference>
<dbReference type="GO" id="GO:0004843">
    <property type="term" value="F:cysteine-type deubiquitinase activity"/>
    <property type="evidence" value="ECO:0007669"/>
    <property type="project" value="InterPro"/>
</dbReference>
<dbReference type="Pfam" id="PF00443">
    <property type="entry name" value="UCH"/>
    <property type="match status" value="1"/>
</dbReference>
<proteinExistence type="predicted"/>
<feature type="domain" description="USP" evidence="1">
    <location>
        <begin position="1"/>
        <end position="320"/>
    </location>
</feature>
<dbReference type="STRING" id="5762.D2VGA6"/>
<dbReference type="eggNOG" id="KOG1868">
    <property type="taxonomic scope" value="Eukaryota"/>
</dbReference>
<dbReference type="InterPro" id="IPR018200">
    <property type="entry name" value="USP_CS"/>
</dbReference>
<feature type="non-terminal residue" evidence="2">
    <location>
        <position position="320"/>
    </location>
</feature>
<dbReference type="OrthoDB" id="265776at2759"/>
<dbReference type="PROSITE" id="PS00973">
    <property type="entry name" value="USP_2"/>
    <property type="match status" value="1"/>
</dbReference>
<dbReference type="InterPro" id="IPR050185">
    <property type="entry name" value="Ub_carboxyl-term_hydrolase"/>
</dbReference>
<sequence>GLKNIGNTCFMNSTLQCLCSIQPIRDYFLSQFKINPKKEGNLATQFSALLRSLTSVDDLYTPVNPIDFKRTLNQYTSLFRGNDQQDSQEFLRYVLDGLSEDTNRIVEKPKYEELEDIANENIIDQSNRWFRNYIERSSSFVTDLFLGQLKSEIKCLVCGRQSVTFDPFLDICLPINLKRGRKSYISYDRDVSLEECLLKFTEEECLGGIEQVYCSSCKKHQDTSKVLSFFRVPEVLVIQLKRFSNDQKLLDQVNLCELLEFNNYVAPEAADKIYNNQPITYQLMGVIKHFGSLRGGHYICQVRNAEGQWIEYNDSAVKNV</sequence>
<dbReference type="Proteomes" id="UP000006671">
    <property type="component" value="Unassembled WGS sequence"/>
</dbReference>
<organism evidence="3">
    <name type="scientific">Naegleria gruberi</name>
    <name type="common">Amoeba</name>
    <dbReference type="NCBI Taxonomy" id="5762"/>
    <lineage>
        <taxon>Eukaryota</taxon>
        <taxon>Discoba</taxon>
        <taxon>Heterolobosea</taxon>
        <taxon>Tetramitia</taxon>
        <taxon>Eutetramitia</taxon>
        <taxon>Vahlkampfiidae</taxon>
        <taxon>Naegleria</taxon>
    </lineage>
</organism>
<dbReference type="PANTHER" id="PTHR21646">
    <property type="entry name" value="UBIQUITIN CARBOXYL-TERMINAL HYDROLASE"/>
    <property type="match status" value="1"/>
</dbReference>
<dbReference type="VEuPathDB" id="AmoebaDB:NAEGRDRAFT_2439"/>
<dbReference type="InterPro" id="IPR028889">
    <property type="entry name" value="USP"/>
</dbReference>
<name>D2VGA6_NAEGR</name>
<dbReference type="InterPro" id="IPR038765">
    <property type="entry name" value="Papain-like_cys_pep_sf"/>
</dbReference>
<dbReference type="GeneID" id="8848196"/>
<evidence type="ECO:0000313" key="2">
    <source>
        <dbReference type="EMBL" id="EFC44316.1"/>
    </source>
</evidence>
<dbReference type="InParanoid" id="D2VGA6"/>
<dbReference type="RefSeq" id="XP_002677060.1">
    <property type="nucleotide sequence ID" value="XM_002677014.1"/>
</dbReference>
<accession>D2VGA6</accession>
<dbReference type="Gene3D" id="3.90.70.10">
    <property type="entry name" value="Cysteine proteinases"/>
    <property type="match status" value="1"/>
</dbReference>
<gene>
    <name evidence="2" type="ORF">NAEGRDRAFT_2439</name>
</gene>
<dbReference type="InterPro" id="IPR001394">
    <property type="entry name" value="Peptidase_C19_UCH"/>
</dbReference>
<reference evidence="2 3" key="1">
    <citation type="journal article" date="2010" name="Cell">
        <title>The genome of Naegleria gruberi illuminates early eukaryotic versatility.</title>
        <authorList>
            <person name="Fritz-Laylin L.K."/>
            <person name="Prochnik S.E."/>
            <person name="Ginger M.L."/>
            <person name="Dacks J.B."/>
            <person name="Carpenter M.L."/>
            <person name="Field M.C."/>
            <person name="Kuo A."/>
            <person name="Paredez A."/>
            <person name="Chapman J."/>
            <person name="Pham J."/>
            <person name="Shu S."/>
            <person name="Neupane R."/>
            <person name="Cipriano M."/>
            <person name="Mancuso J."/>
            <person name="Tu H."/>
            <person name="Salamov A."/>
            <person name="Lindquist E."/>
            <person name="Shapiro H."/>
            <person name="Lucas S."/>
            <person name="Grigoriev I.V."/>
            <person name="Cande W.Z."/>
            <person name="Fulton C."/>
            <person name="Rokhsar D.S."/>
            <person name="Dawson S.C."/>
        </authorList>
    </citation>
    <scope>NUCLEOTIDE SEQUENCE [LARGE SCALE GENOMIC DNA]</scope>
    <source>
        <strain evidence="2 3">NEG-M</strain>
    </source>
</reference>
<feature type="non-terminal residue" evidence="2">
    <location>
        <position position="1"/>
    </location>
</feature>